<dbReference type="EMBL" id="JZWT02000044">
    <property type="protein sequence ID" value="MFB6491523.1"/>
    <property type="molecule type" value="Genomic_DNA"/>
</dbReference>
<dbReference type="Proteomes" id="UP000033636">
    <property type="component" value="Unassembled WGS sequence"/>
</dbReference>
<evidence type="ECO:0000313" key="2">
    <source>
        <dbReference type="Proteomes" id="UP000033636"/>
    </source>
</evidence>
<sequence length="212" mass="23476">MAASTTAAGQINVCNPDVITLDCPQRNSSRVLEVGLRLMEQYKISRYDMLGPLVAFGADPEVARKALGLRISGNVKKPVQTFYERYRQRLGEETVVKIILELYEASKSSCVCPIGPVVPVGDGYIIQRPSGIYLCGKDGCKEIAPEPITLYDHPQGCQIYDPPLQIVGQPVNAVASQIKRLKVSDPELVARYLLPALCRDLRGFELKTFEFF</sequence>
<organism evidence="1 2">
    <name type="scientific">Thermoproteus sp. AZ2</name>
    <dbReference type="NCBI Taxonomy" id="1609232"/>
    <lineage>
        <taxon>Archaea</taxon>
        <taxon>Thermoproteota</taxon>
        <taxon>Thermoprotei</taxon>
        <taxon>Thermoproteales</taxon>
        <taxon>Thermoproteaceae</taxon>
        <taxon>Thermoproteus</taxon>
    </lineage>
</organism>
<gene>
    <name evidence="1" type="ORF">TU35_009905</name>
</gene>
<protein>
    <submittedName>
        <fullName evidence="1">Uncharacterized protein</fullName>
    </submittedName>
</protein>
<comment type="caution">
    <text evidence="1">The sequence shown here is derived from an EMBL/GenBank/DDBJ whole genome shotgun (WGS) entry which is preliminary data.</text>
</comment>
<name>A0ACC6V3I0_9CREN</name>
<proteinExistence type="predicted"/>
<accession>A0ACC6V3I0</accession>
<evidence type="ECO:0000313" key="1">
    <source>
        <dbReference type="EMBL" id="MFB6491523.1"/>
    </source>
</evidence>
<reference evidence="1" key="1">
    <citation type="submission" date="2024-07" db="EMBL/GenBank/DDBJ databases">
        <title>Metagenome and Metagenome-Assembled Genomes of Archaea from a hot spring from the geothermal field of Los Azufres, Mexico.</title>
        <authorList>
            <person name="Marin-Paredes R."/>
            <person name="Martinez-Romero E."/>
            <person name="Servin-Garciduenas L.E."/>
        </authorList>
    </citation>
    <scope>NUCLEOTIDE SEQUENCE</scope>
</reference>